<reference evidence="9" key="1">
    <citation type="journal article" date="2019" name="Int. J. Syst. Evol. Microbiol.">
        <title>The Global Catalogue of Microorganisms (GCM) 10K type strain sequencing project: providing services to taxonomists for standard genome sequencing and annotation.</title>
        <authorList>
            <consortium name="The Broad Institute Genomics Platform"/>
            <consortium name="The Broad Institute Genome Sequencing Center for Infectious Disease"/>
            <person name="Wu L."/>
            <person name="Ma J."/>
        </authorList>
    </citation>
    <scope>NUCLEOTIDE SEQUENCE [LARGE SCALE GENOMIC DNA]</scope>
    <source>
        <strain evidence="9">KCTC 52644</strain>
    </source>
</reference>
<evidence type="ECO:0000313" key="9">
    <source>
        <dbReference type="Proteomes" id="UP001597549"/>
    </source>
</evidence>
<organism evidence="8 9">
    <name type="scientific">Flavobacterium ardleyense</name>
    <dbReference type="NCBI Taxonomy" id="2038737"/>
    <lineage>
        <taxon>Bacteria</taxon>
        <taxon>Pseudomonadati</taxon>
        <taxon>Bacteroidota</taxon>
        <taxon>Flavobacteriia</taxon>
        <taxon>Flavobacteriales</taxon>
        <taxon>Flavobacteriaceae</taxon>
        <taxon>Flavobacterium</taxon>
    </lineage>
</organism>
<keyword evidence="9" id="KW-1185">Reference proteome</keyword>
<keyword evidence="4 6" id="KW-0862">Zinc</keyword>
<comment type="caution">
    <text evidence="8">The sequence shown here is derived from an EMBL/GenBank/DDBJ whole genome shotgun (WGS) entry which is preliminary data.</text>
</comment>
<evidence type="ECO:0000256" key="5">
    <source>
        <dbReference type="ARBA" id="ARBA00023049"/>
    </source>
</evidence>
<dbReference type="EMBL" id="JBHUOL010000012">
    <property type="protein sequence ID" value="MFD2908728.1"/>
    <property type="molecule type" value="Genomic_DNA"/>
</dbReference>
<dbReference type="PANTHER" id="PTHR22726:SF1">
    <property type="entry name" value="METALLOENDOPEPTIDASE OMA1, MITOCHONDRIAL"/>
    <property type="match status" value="1"/>
</dbReference>
<evidence type="ECO:0000259" key="7">
    <source>
        <dbReference type="Pfam" id="PF01435"/>
    </source>
</evidence>
<protein>
    <submittedName>
        <fullName evidence="8">M48 family metallopeptidase</fullName>
    </submittedName>
</protein>
<evidence type="ECO:0000313" key="8">
    <source>
        <dbReference type="EMBL" id="MFD2908728.1"/>
    </source>
</evidence>
<dbReference type="Gene3D" id="3.30.2010.10">
    <property type="entry name" value="Metalloproteases ('zincins'), catalytic domain"/>
    <property type="match status" value="1"/>
</dbReference>
<dbReference type="RefSeq" id="WP_379806527.1">
    <property type="nucleotide sequence ID" value="NZ_JBHUOL010000012.1"/>
</dbReference>
<keyword evidence="5 6" id="KW-0482">Metalloprotease</keyword>
<dbReference type="Pfam" id="PF01435">
    <property type="entry name" value="Peptidase_M48"/>
    <property type="match status" value="1"/>
</dbReference>
<dbReference type="InterPro" id="IPR001915">
    <property type="entry name" value="Peptidase_M48"/>
</dbReference>
<gene>
    <name evidence="8" type="ORF">ACFSX9_08250</name>
</gene>
<comment type="cofactor">
    <cofactor evidence="6">
        <name>Zn(2+)</name>
        <dbReference type="ChEBI" id="CHEBI:29105"/>
    </cofactor>
    <text evidence="6">Binds 1 zinc ion per subunit.</text>
</comment>
<keyword evidence="1 6" id="KW-0645">Protease</keyword>
<keyword evidence="2" id="KW-0479">Metal-binding</keyword>
<dbReference type="PANTHER" id="PTHR22726">
    <property type="entry name" value="METALLOENDOPEPTIDASE OMA1"/>
    <property type="match status" value="1"/>
</dbReference>
<evidence type="ECO:0000256" key="6">
    <source>
        <dbReference type="RuleBase" id="RU003983"/>
    </source>
</evidence>
<dbReference type="InterPro" id="IPR051156">
    <property type="entry name" value="Mito/Outer_Membr_Metalloprot"/>
</dbReference>
<sequence length="429" mass="50383">MFFLFALPNSAIAQVYQPIDTTSSKSIKDFVSSFKSRHQKTLSDVKSQFSGEVKRKMESIYEEHYTSFVSEINKGELYFNDELNNYLEKIVKHITDSNPELKEKNFRIYFSREGSANAFSVGEGTLVVHLALLNTLKTEGELAGVIAHEMAHYTLDHSWNSIKDYSEKITSSDLKKQEKKITQSRYNKQESAEKLLKFVVYSRNSKSREFEFEADSKGYSYFKNTKYNQYDFVNALSRLNDADIEKDSLVNEDYVRFFTTKNQKFINEWTDIEDFSRYNYGKKHMMNWEIDSLKTHPNCDNRIEKIKLLNPNNQNSTFTVDASMERKLFEIAKLEEVFNLYYFKEYGNGLYEVLKMLKSDNKNMYLLKLMALNLEELSKAKKSMKFNSYIPNVNPKTQSLSKQNYISFMNNISTKELERLAKDYNELTQ</sequence>
<evidence type="ECO:0000256" key="1">
    <source>
        <dbReference type="ARBA" id="ARBA00022670"/>
    </source>
</evidence>
<feature type="domain" description="Peptidase M48" evidence="7">
    <location>
        <begin position="84"/>
        <end position="307"/>
    </location>
</feature>
<comment type="similarity">
    <text evidence="6">Belongs to the peptidase M48 family.</text>
</comment>
<proteinExistence type="inferred from homology"/>
<evidence type="ECO:0000256" key="4">
    <source>
        <dbReference type="ARBA" id="ARBA00022833"/>
    </source>
</evidence>
<dbReference type="Proteomes" id="UP001597549">
    <property type="component" value="Unassembled WGS sequence"/>
</dbReference>
<keyword evidence="3 6" id="KW-0378">Hydrolase</keyword>
<accession>A0ABW5Z7M4</accession>
<evidence type="ECO:0000256" key="2">
    <source>
        <dbReference type="ARBA" id="ARBA00022723"/>
    </source>
</evidence>
<name>A0ABW5Z7M4_9FLAO</name>
<evidence type="ECO:0000256" key="3">
    <source>
        <dbReference type="ARBA" id="ARBA00022801"/>
    </source>
</evidence>
<dbReference type="CDD" id="cd07324">
    <property type="entry name" value="M48C_Oma1-like"/>
    <property type="match status" value="1"/>
</dbReference>